<proteinExistence type="predicted"/>
<accession>A0AAD1DUB1</accession>
<dbReference type="InterPro" id="IPR041394">
    <property type="entry name" value="HEPN_Cthe2314"/>
</dbReference>
<evidence type="ECO:0000313" key="2">
    <source>
        <dbReference type="EMBL" id="AZB17620.1"/>
    </source>
</evidence>
<feature type="domain" description="Cthe-2314-like HEPN" evidence="1">
    <location>
        <begin position="56"/>
        <end position="229"/>
    </location>
</feature>
<organism evidence="2 3">
    <name type="scientific">Chryseobacterium indologenes</name>
    <name type="common">Flavobacterium indologenes</name>
    <dbReference type="NCBI Taxonomy" id="253"/>
    <lineage>
        <taxon>Bacteria</taxon>
        <taxon>Pseudomonadati</taxon>
        <taxon>Bacteroidota</taxon>
        <taxon>Flavobacteriia</taxon>
        <taxon>Flavobacteriales</taxon>
        <taxon>Weeksellaceae</taxon>
        <taxon>Chryseobacterium group</taxon>
        <taxon>Chryseobacterium</taxon>
    </lineage>
</organism>
<evidence type="ECO:0000259" key="1">
    <source>
        <dbReference type="Pfam" id="PF18730"/>
    </source>
</evidence>
<dbReference type="Proteomes" id="UP000269015">
    <property type="component" value="Chromosome"/>
</dbReference>
<name>A0AAD1DUB1_CHRID</name>
<reference evidence="2 3" key="1">
    <citation type="submission" date="2018-11" db="EMBL/GenBank/DDBJ databases">
        <title>Proposal to divide the Flavobacteriaceae and reorganize its genera based on Amino Acid Identity values calculated from whole genome sequences.</title>
        <authorList>
            <person name="Nicholson A.C."/>
            <person name="Gulvik C.A."/>
            <person name="Whitney A.M."/>
            <person name="Humrighouse B.W."/>
            <person name="Bell M."/>
            <person name="Holmes B."/>
            <person name="Steigerwalt A.G."/>
            <person name="Villarma A."/>
            <person name="Sheth M."/>
            <person name="Batra D."/>
            <person name="Pryor J."/>
            <person name="Bernardet J.-F."/>
            <person name="Hugo C."/>
            <person name="Kampfer P."/>
            <person name="Newman J."/>
            <person name="McQuiston J.R."/>
        </authorList>
    </citation>
    <scope>NUCLEOTIDE SEQUENCE [LARGE SCALE GENOMIC DNA]</scope>
    <source>
        <strain evidence="2 3">H5559</strain>
    </source>
</reference>
<evidence type="ECO:0000313" key="3">
    <source>
        <dbReference type="Proteomes" id="UP000269015"/>
    </source>
</evidence>
<dbReference type="Pfam" id="PF18730">
    <property type="entry name" value="HEPN_Cthe2314"/>
    <property type="match status" value="1"/>
</dbReference>
<sequence length="242" mass="28118">MSKTFSDHLYNGKFFRLLVNEASKVVVKKGKIKFEGKSSKLTEDDKSILKMFEYLNSLQEVLQDIEKVLIFLEIDTKKIKKIYPSLNADEEYYKYHFENYIIRIISLQDIVGKLGNILYNTNINDEKCNGYNFADTLKKLGNKNHSLVSAILERSKDIKKVRHKKLHKGEGEIVQLKGIIFWDDLEKVTNQNFDKILHQMSAEDLKAQINSIETETIEIIDSIIAFFDNSLDELNKLKCTNN</sequence>
<dbReference type="EMBL" id="CP033930">
    <property type="protein sequence ID" value="AZB17620.1"/>
    <property type="molecule type" value="Genomic_DNA"/>
</dbReference>
<dbReference type="AlphaFoldDB" id="A0AAD1DUB1"/>
<dbReference type="RefSeq" id="WP_123861591.1">
    <property type="nucleotide sequence ID" value="NZ_CP033930.1"/>
</dbReference>
<protein>
    <recommendedName>
        <fullName evidence="1">Cthe-2314-like HEPN domain-containing protein</fullName>
    </recommendedName>
</protein>
<gene>
    <name evidence="2" type="ORF">EG352_07485</name>
</gene>